<dbReference type="AlphaFoldDB" id="A0A9D4TT52"/>
<dbReference type="Pfam" id="PF01266">
    <property type="entry name" value="DAO"/>
    <property type="match status" value="1"/>
</dbReference>
<dbReference type="Gene3D" id="3.30.9.10">
    <property type="entry name" value="D-Amino Acid Oxidase, subunit A, domain 2"/>
    <property type="match status" value="2"/>
</dbReference>
<feature type="transmembrane region" description="Helical" evidence="2">
    <location>
        <begin position="527"/>
        <end position="544"/>
    </location>
</feature>
<dbReference type="PANTHER" id="PTHR13847:SF261">
    <property type="entry name" value="FAD-DEPENDENT OXIDOREDUCTASE FAMILY PROTEIN"/>
    <property type="match status" value="1"/>
</dbReference>
<proteinExistence type="predicted"/>
<feature type="region of interest" description="Disordered" evidence="1">
    <location>
        <begin position="556"/>
        <end position="575"/>
    </location>
</feature>
<feature type="region of interest" description="Disordered" evidence="1">
    <location>
        <begin position="200"/>
        <end position="224"/>
    </location>
</feature>
<sequence length="575" mass="58727">MVSCSAIRGSTLRVFRLRRGARARMHIAATSVADAESRPARVAVIGGGFAGLAVSWHLLSTACNARPVQLHLFDAYGLGAGGSGAAAGLLHPYTARGKTLWRGLEAFQEATALLEAAEAAAAATTAGQAPGIRKPFVWRHGMLRASRSAKQARDVARFLPADPQAAAAAGAEVLLDAAAMAALVPGLQPEQLLLLDQQQQLAGGSPPPPAAVEQPPRQRQQGAAVHPPAAGLLVHGGVTLHPGSYIQALWAACQLAAARAGPGSEATLHLRAVPSLRELTDAEGHFDAVVVAAGAAVESIAELRGLLPLDLCHGHSLEMRSGGSGSSSSSSSSDNIGSSSSSSDNIGSSSSDNTSSSSSSDGSSSSSRSGDSAAGGLNGYPAGAPSLLGSPYIAAHGSHSVVVGATKRYGLTAAEAYRQCSSPLVTDAAEAQAAAEALLPAARVLWPPLAGWQVASVRAGVRAIPARGAAGSIPYAGKLPTQQHLPSCWVIGGLGARGLVYHAWLGKLVAAAAAMSFARSFARNRPLNYFFTVVVGVASGFYLFNEPLKQRFEQQQRELAAQQEAEGTEAAGREA</sequence>
<accession>A0A9D4TT52</accession>
<name>A0A9D4TT52_CHLVU</name>
<dbReference type="InterPro" id="IPR057394">
    <property type="entry name" value="PIGBOS1"/>
</dbReference>
<evidence type="ECO:0000259" key="3">
    <source>
        <dbReference type="Pfam" id="PF01266"/>
    </source>
</evidence>
<feature type="region of interest" description="Disordered" evidence="1">
    <location>
        <begin position="318"/>
        <end position="376"/>
    </location>
</feature>
<dbReference type="PANTHER" id="PTHR13847">
    <property type="entry name" value="SARCOSINE DEHYDROGENASE-RELATED"/>
    <property type="match status" value="1"/>
</dbReference>
<dbReference type="Pfam" id="PF23670">
    <property type="entry name" value="PIGBOS1"/>
    <property type="match status" value="1"/>
</dbReference>
<dbReference type="InterPro" id="IPR036188">
    <property type="entry name" value="FAD/NAD-bd_sf"/>
</dbReference>
<reference evidence="4" key="1">
    <citation type="journal article" date="2019" name="Plant J.">
        <title>Chlorella vulgaris genome assembly and annotation reveals the molecular basis for metabolic acclimation to high light conditions.</title>
        <authorList>
            <person name="Cecchin M."/>
            <person name="Marcolungo L."/>
            <person name="Rossato M."/>
            <person name="Girolomoni L."/>
            <person name="Cosentino E."/>
            <person name="Cuine S."/>
            <person name="Li-Beisson Y."/>
            <person name="Delledonne M."/>
            <person name="Ballottari M."/>
        </authorList>
    </citation>
    <scope>NUCLEOTIDE SEQUENCE</scope>
    <source>
        <strain evidence="4">211/11P</strain>
    </source>
</reference>
<dbReference type="InterPro" id="IPR006076">
    <property type="entry name" value="FAD-dep_OxRdtase"/>
</dbReference>
<evidence type="ECO:0000256" key="2">
    <source>
        <dbReference type="SAM" id="Phobius"/>
    </source>
</evidence>
<dbReference type="Proteomes" id="UP001055712">
    <property type="component" value="Unassembled WGS sequence"/>
</dbReference>
<evidence type="ECO:0000313" key="4">
    <source>
        <dbReference type="EMBL" id="KAI3433842.1"/>
    </source>
</evidence>
<evidence type="ECO:0000313" key="5">
    <source>
        <dbReference type="Proteomes" id="UP001055712"/>
    </source>
</evidence>
<reference evidence="4" key="2">
    <citation type="submission" date="2020-11" db="EMBL/GenBank/DDBJ databases">
        <authorList>
            <person name="Cecchin M."/>
            <person name="Marcolungo L."/>
            <person name="Rossato M."/>
            <person name="Girolomoni L."/>
            <person name="Cosentino E."/>
            <person name="Cuine S."/>
            <person name="Li-Beisson Y."/>
            <person name="Delledonne M."/>
            <person name="Ballottari M."/>
        </authorList>
    </citation>
    <scope>NUCLEOTIDE SEQUENCE</scope>
    <source>
        <strain evidence="4">211/11P</strain>
        <tissue evidence="4">Whole cell</tissue>
    </source>
</reference>
<feature type="compositionally biased region" description="Low complexity" evidence="1">
    <location>
        <begin position="326"/>
        <end position="372"/>
    </location>
</feature>
<keyword evidence="2" id="KW-0472">Membrane</keyword>
<feature type="compositionally biased region" description="Low complexity" evidence="1">
    <location>
        <begin position="557"/>
        <end position="575"/>
    </location>
</feature>
<dbReference type="Gene3D" id="3.50.50.60">
    <property type="entry name" value="FAD/NAD(P)-binding domain"/>
    <property type="match status" value="2"/>
</dbReference>
<dbReference type="GO" id="GO:0005737">
    <property type="term" value="C:cytoplasm"/>
    <property type="evidence" value="ECO:0007669"/>
    <property type="project" value="TreeGrafter"/>
</dbReference>
<dbReference type="OrthoDB" id="547145at2759"/>
<feature type="domain" description="FAD dependent oxidoreductase" evidence="3">
    <location>
        <begin position="41"/>
        <end position="319"/>
    </location>
</feature>
<dbReference type="SUPFAM" id="SSF51971">
    <property type="entry name" value="Nucleotide-binding domain"/>
    <property type="match status" value="1"/>
</dbReference>
<feature type="compositionally biased region" description="Low complexity" evidence="1">
    <location>
        <begin position="211"/>
        <end position="221"/>
    </location>
</feature>
<dbReference type="EMBL" id="SIDB01000004">
    <property type="protein sequence ID" value="KAI3433842.1"/>
    <property type="molecule type" value="Genomic_DNA"/>
</dbReference>
<evidence type="ECO:0000256" key="1">
    <source>
        <dbReference type="SAM" id="MobiDB-lite"/>
    </source>
</evidence>
<keyword evidence="5" id="KW-1185">Reference proteome</keyword>
<gene>
    <name evidence="4" type="ORF">D9Q98_003645</name>
</gene>
<comment type="caution">
    <text evidence="4">The sequence shown here is derived from an EMBL/GenBank/DDBJ whole genome shotgun (WGS) entry which is preliminary data.</text>
</comment>
<organism evidence="4 5">
    <name type="scientific">Chlorella vulgaris</name>
    <name type="common">Green alga</name>
    <dbReference type="NCBI Taxonomy" id="3077"/>
    <lineage>
        <taxon>Eukaryota</taxon>
        <taxon>Viridiplantae</taxon>
        <taxon>Chlorophyta</taxon>
        <taxon>core chlorophytes</taxon>
        <taxon>Trebouxiophyceae</taxon>
        <taxon>Chlorellales</taxon>
        <taxon>Chlorellaceae</taxon>
        <taxon>Chlorella clade</taxon>
        <taxon>Chlorella</taxon>
    </lineage>
</organism>
<keyword evidence="2" id="KW-0812">Transmembrane</keyword>
<keyword evidence="2" id="KW-1133">Transmembrane helix</keyword>
<protein>
    <recommendedName>
        <fullName evidence="3">FAD dependent oxidoreductase domain-containing protein</fullName>
    </recommendedName>
</protein>